<dbReference type="InterPro" id="IPR011545">
    <property type="entry name" value="DEAD/DEAH_box_helicase_dom"/>
</dbReference>
<dbReference type="SUPFAM" id="SSF52540">
    <property type="entry name" value="P-loop containing nucleoside triphosphate hydrolases"/>
    <property type="match status" value="1"/>
</dbReference>
<comment type="caution">
    <text evidence="10">The sequence shown here is derived from an EMBL/GenBank/DDBJ whole genome shotgun (WGS) entry which is preliminary data.</text>
</comment>
<dbReference type="PROSITE" id="PS51192">
    <property type="entry name" value="HELICASE_ATP_BIND_1"/>
    <property type="match status" value="1"/>
</dbReference>
<keyword evidence="11" id="KW-1185">Reference proteome</keyword>
<gene>
    <name evidence="10" type="ORF">CYCCA115_LOCUS11514</name>
</gene>
<dbReference type="PANTHER" id="PTHR13710:SF153">
    <property type="entry name" value="RECQ-LIKE DNA HELICASE BLM"/>
    <property type="match status" value="1"/>
</dbReference>
<dbReference type="AlphaFoldDB" id="A0AAD2FP38"/>
<keyword evidence="6" id="KW-0539">Nucleus</keyword>
<dbReference type="InterPro" id="IPR027417">
    <property type="entry name" value="P-loop_NTPase"/>
</dbReference>
<evidence type="ECO:0000256" key="7">
    <source>
        <dbReference type="ARBA" id="ARBA00034617"/>
    </source>
</evidence>
<evidence type="ECO:0000256" key="6">
    <source>
        <dbReference type="ARBA" id="ARBA00023242"/>
    </source>
</evidence>
<dbReference type="GO" id="GO:0005634">
    <property type="term" value="C:nucleus"/>
    <property type="evidence" value="ECO:0007669"/>
    <property type="project" value="TreeGrafter"/>
</dbReference>
<keyword evidence="3" id="KW-0067">ATP-binding</keyword>
<keyword evidence="4" id="KW-0238">DNA-binding</keyword>
<organism evidence="10 11">
    <name type="scientific">Cylindrotheca closterium</name>
    <dbReference type="NCBI Taxonomy" id="2856"/>
    <lineage>
        <taxon>Eukaryota</taxon>
        <taxon>Sar</taxon>
        <taxon>Stramenopiles</taxon>
        <taxon>Ochrophyta</taxon>
        <taxon>Bacillariophyta</taxon>
        <taxon>Bacillariophyceae</taxon>
        <taxon>Bacillariophycidae</taxon>
        <taxon>Bacillariales</taxon>
        <taxon>Bacillariaceae</taxon>
        <taxon>Cylindrotheca</taxon>
    </lineage>
</organism>
<dbReference type="PANTHER" id="PTHR13710">
    <property type="entry name" value="DNA HELICASE RECQ FAMILY MEMBER"/>
    <property type="match status" value="1"/>
</dbReference>
<evidence type="ECO:0000256" key="1">
    <source>
        <dbReference type="ARBA" id="ARBA00005446"/>
    </source>
</evidence>
<dbReference type="GO" id="GO:0005737">
    <property type="term" value="C:cytoplasm"/>
    <property type="evidence" value="ECO:0007669"/>
    <property type="project" value="TreeGrafter"/>
</dbReference>
<evidence type="ECO:0000259" key="9">
    <source>
        <dbReference type="PROSITE" id="PS51192"/>
    </source>
</evidence>
<evidence type="ECO:0000256" key="8">
    <source>
        <dbReference type="ARBA" id="ARBA00034808"/>
    </source>
</evidence>
<dbReference type="EC" id="5.6.2.4" evidence="8"/>
<dbReference type="Pfam" id="PF00270">
    <property type="entry name" value="DEAD"/>
    <property type="match status" value="1"/>
</dbReference>
<dbReference type="EMBL" id="CAKOGP040001746">
    <property type="protein sequence ID" value="CAJ1948222.1"/>
    <property type="molecule type" value="Genomic_DNA"/>
</dbReference>
<comment type="catalytic activity">
    <reaction evidence="7">
        <text>Couples ATP hydrolysis with the unwinding of duplex DNA by translocating in the 3'-5' direction.</text>
        <dbReference type="EC" id="5.6.2.4"/>
    </reaction>
</comment>
<dbReference type="Pfam" id="PF00271">
    <property type="entry name" value="Helicase_C"/>
    <property type="match status" value="1"/>
</dbReference>
<evidence type="ECO:0000313" key="10">
    <source>
        <dbReference type="EMBL" id="CAJ1948222.1"/>
    </source>
</evidence>
<evidence type="ECO:0000256" key="5">
    <source>
        <dbReference type="ARBA" id="ARBA00023235"/>
    </source>
</evidence>
<dbReference type="Proteomes" id="UP001295423">
    <property type="component" value="Unassembled WGS sequence"/>
</dbReference>
<name>A0AAD2FP38_9STRA</name>
<evidence type="ECO:0000256" key="4">
    <source>
        <dbReference type="ARBA" id="ARBA00023125"/>
    </source>
</evidence>
<comment type="similarity">
    <text evidence="1">Belongs to the helicase family. RecQ subfamily.</text>
</comment>
<dbReference type="Gene3D" id="3.40.50.300">
    <property type="entry name" value="P-loop containing nucleotide triphosphate hydrolases"/>
    <property type="match status" value="2"/>
</dbReference>
<dbReference type="GO" id="GO:0009378">
    <property type="term" value="F:four-way junction helicase activity"/>
    <property type="evidence" value="ECO:0007669"/>
    <property type="project" value="TreeGrafter"/>
</dbReference>
<keyword evidence="2" id="KW-0547">Nucleotide-binding</keyword>
<evidence type="ECO:0000256" key="2">
    <source>
        <dbReference type="ARBA" id="ARBA00022741"/>
    </source>
</evidence>
<evidence type="ECO:0000313" key="11">
    <source>
        <dbReference type="Proteomes" id="UP001295423"/>
    </source>
</evidence>
<proteinExistence type="inferred from homology"/>
<dbReference type="GO" id="GO:0005524">
    <property type="term" value="F:ATP binding"/>
    <property type="evidence" value="ECO:0007669"/>
    <property type="project" value="UniProtKB-KW"/>
</dbReference>
<dbReference type="CDD" id="cd18785">
    <property type="entry name" value="SF2_C"/>
    <property type="match status" value="1"/>
</dbReference>
<sequence length="492" mass="55945">MATRLNRVVALSRPTGDGKTLAMEGSVLALRCVALFIVPNVTLAEFQAERFRQDAFDVVNLEDIKSNNDAASLKAFVKRIGKNKKLRKKQRLIIVCSPSSLADPDFKWCKYFTRLAWRGILKLVVFDECHLMPQHGKVFRQAQYDYISSQFFEKIQQRSIRPQMLFASATFDDTTLEDIEEMCHFKFTDGIFATPAEMECRKLQYHVSVRSPKFSTSTVKKIVVDQALIENGVNVVVSTNSKSRVPKLQGHLRLSSVGTERENIVVLAIHGDCPSNVKTSFVSVFCEQKPDHALSPDANVMVISANTGSEGYDNHAIGTVIHEGAATSVAQLKQEAGRCRCLYDNRSYHHYSFLSLHDLLLCRYVCLYNKPDDRNILRNSGQPVWIEEGRERGLRHLYESYEFYLTSECYHLRMEQRYGRVVSDADRPLERCYTNCPSCNGELELNTIAVDVNEMKDLLLSLFVHDEIKDNAKFVNISLLLCTLVFSPLNLL</sequence>
<protein>
    <recommendedName>
        <fullName evidence="8">DNA 3'-5' helicase</fullName>
        <ecNumber evidence="8">5.6.2.4</ecNumber>
    </recommendedName>
</protein>
<keyword evidence="5" id="KW-0413">Isomerase</keyword>
<dbReference type="InterPro" id="IPR001650">
    <property type="entry name" value="Helicase_C-like"/>
</dbReference>
<dbReference type="GO" id="GO:0000724">
    <property type="term" value="P:double-strand break repair via homologous recombination"/>
    <property type="evidence" value="ECO:0007669"/>
    <property type="project" value="TreeGrafter"/>
</dbReference>
<dbReference type="GO" id="GO:0003677">
    <property type="term" value="F:DNA binding"/>
    <property type="evidence" value="ECO:0007669"/>
    <property type="project" value="UniProtKB-KW"/>
</dbReference>
<dbReference type="GO" id="GO:0005694">
    <property type="term" value="C:chromosome"/>
    <property type="evidence" value="ECO:0007669"/>
    <property type="project" value="TreeGrafter"/>
</dbReference>
<evidence type="ECO:0000256" key="3">
    <source>
        <dbReference type="ARBA" id="ARBA00022840"/>
    </source>
</evidence>
<reference evidence="10" key="1">
    <citation type="submission" date="2023-08" db="EMBL/GenBank/DDBJ databases">
        <authorList>
            <person name="Audoor S."/>
            <person name="Bilcke G."/>
        </authorList>
    </citation>
    <scope>NUCLEOTIDE SEQUENCE</scope>
</reference>
<dbReference type="InterPro" id="IPR014001">
    <property type="entry name" value="Helicase_ATP-bd"/>
</dbReference>
<dbReference type="GO" id="GO:0043138">
    <property type="term" value="F:3'-5' DNA helicase activity"/>
    <property type="evidence" value="ECO:0007669"/>
    <property type="project" value="UniProtKB-EC"/>
</dbReference>
<feature type="domain" description="Helicase ATP-binding" evidence="9">
    <location>
        <begin position="1"/>
        <end position="189"/>
    </location>
</feature>
<accession>A0AAD2FP38</accession>